<name>A0A835BL32_9POAL</name>
<protein>
    <submittedName>
        <fullName evidence="2">Uncharacterized protein</fullName>
    </submittedName>
</protein>
<accession>A0A835BL32</accession>
<gene>
    <name evidence="2" type="ORF">HU200_033796</name>
</gene>
<dbReference type="EMBL" id="JACEFO010001822">
    <property type="protein sequence ID" value="KAF8701134.1"/>
    <property type="molecule type" value="Genomic_DNA"/>
</dbReference>
<dbReference type="PANTHER" id="PTHR35485">
    <property type="entry name" value="OS01G0888900 PROTEIN"/>
    <property type="match status" value="1"/>
</dbReference>
<proteinExistence type="predicted"/>
<feature type="region of interest" description="Disordered" evidence="1">
    <location>
        <begin position="145"/>
        <end position="174"/>
    </location>
</feature>
<feature type="compositionally biased region" description="Basic and acidic residues" evidence="1">
    <location>
        <begin position="282"/>
        <end position="306"/>
    </location>
</feature>
<evidence type="ECO:0000313" key="2">
    <source>
        <dbReference type="EMBL" id="KAF8701134.1"/>
    </source>
</evidence>
<feature type="region of interest" description="Disordered" evidence="1">
    <location>
        <begin position="76"/>
        <end position="129"/>
    </location>
</feature>
<reference evidence="2" key="1">
    <citation type="submission" date="2020-07" db="EMBL/GenBank/DDBJ databases">
        <title>Genome sequence and genetic diversity analysis of an under-domesticated orphan crop, white fonio (Digitaria exilis).</title>
        <authorList>
            <person name="Bennetzen J.L."/>
            <person name="Chen S."/>
            <person name="Ma X."/>
            <person name="Wang X."/>
            <person name="Yssel A.E.J."/>
            <person name="Chaluvadi S.R."/>
            <person name="Johnson M."/>
            <person name="Gangashetty P."/>
            <person name="Hamidou F."/>
            <person name="Sanogo M.D."/>
            <person name="Zwaenepoel A."/>
            <person name="Wallace J."/>
            <person name="Van De Peer Y."/>
            <person name="Van Deynze A."/>
        </authorList>
    </citation>
    <scope>NUCLEOTIDE SEQUENCE</scope>
    <source>
        <tissue evidence="2">Leaves</tissue>
    </source>
</reference>
<dbReference type="Proteomes" id="UP000636709">
    <property type="component" value="Unassembled WGS sequence"/>
</dbReference>
<dbReference type="OrthoDB" id="664786at2759"/>
<dbReference type="AlphaFoldDB" id="A0A835BL32"/>
<dbReference type="PANTHER" id="PTHR35485:SF9">
    <property type="entry name" value="OS09G0518750 PROTEIN"/>
    <property type="match status" value="1"/>
</dbReference>
<evidence type="ECO:0000313" key="3">
    <source>
        <dbReference type="Proteomes" id="UP000636709"/>
    </source>
</evidence>
<organism evidence="2 3">
    <name type="scientific">Digitaria exilis</name>
    <dbReference type="NCBI Taxonomy" id="1010633"/>
    <lineage>
        <taxon>Eukaryota</taxon>
        <taxon>Viridiplantae</taxon>
        <taxon>Streptophyta</taxon>
        <taxon>Embryophyta</taxon>
        <taxon>Tracheophyta</taxon>
        <taxon>Spermatophyta</taxon>
        <taxon>Magnoliopsida</taxon>
        <taxon>Liliopsida</taxon>
        <taxon>Poales</taxon>
        <taxon>Poaceae</taxon>
        <taxon>PACMAD clade</taxon>
        <taxon>Panicoideae</taxon>
        <taxon>Panicodae</taxon>
        <taxon>Paniceae</taxon>
        <taxon>Anthephorinae</taxon>
        <taxon>Digitaria</taxon>
    </lineage>
</organism>
<feature type="region of interest" description="Disordered" evidence="1">
    <location>
        <begin position="254"/>
        <end position="315"/>
    </location>
</feature>
<evidence type="ECO:0000256" key="1">
    <source>
        <dbReference type="SAM" id="MobiDB-lite"/>
    </source>
</evidence>
<keyword evidence="3" id="KW-1185">Reference proteome</keyword>
<feature type="compositionally biased region" description="Basic and acidic residues" evidence="1">
    <location>
        <begin position="90"/>
        <end position="106"/>
    </location>
</feature>
<sequence>MLDLCRFKKISARSINPLLFSIDADHRVTMVEGLISFVYGTIKKRRRERRATEYNRLSSGGAPSTQWRSERYITSPTAYGGGGRSQSCRFVERPPADDFDLSHGERSLQLGGRATQEEGLPENERRLSSRSRRFSSLRLFGFGRLPEKEPFPPAGDGRRLSSRNMKQSDEYKVPHEDADADVASPTMVDAALQVNSADHIPVRKSPAPPLLLRFGADHCSMSMEGIIPLVCGAIKRRRRAKKAVDYELLSSAGAPAPTWGQERSTGAAYHSRSQSCRFPARSPDDELCSSRDEGDRALPEGLRDEPFTPAGGDGLRLRGLSSRSRRFSSMRLFGCVSGA</sequence>
<comment type="caution">
    <text evidence="2">The sequence shown here is derived from an EMBL/GenBank/DDBJ whole genome shotgun (WGS) entry which is preliminary data.</text>
</comment>